<reference evidence="3 4" key="1">
    <citation type="submission" date="2019-02" db="EMBL/GenBank/DDBJ databases">
        <title>Deep-cultivation of Planctomycetes and their phenomic and genomic characterization uncovers novel biology.</title>
        <authorList>
            <person name="Wiegand S."/>
            <person name="Jogler M."/>
            <person name="Boedeker C."/>
            <person name="Pinto D."/>
            <person name="Vollmers J."/>
            <person name="Rivas-Marin E."/>
            <person name="Kohn T."/>
            <person name="Peeters S.H."/>
            <person name="Heuer A."/>
            <person name="Rast P."/>
            <person name="Oberbeckmann S."/>
            <person name="Bunk B."/>
            <person name="Jeske O."/>
            <person name="Meyerdierks A."/>
            <person name="Storesund J.E."/>
            <person name="Kallscheuer N."/>
            <person name="Luecker S."/>
            <person name="Lage O.M."/>
            <person name="Pohl T."/>
            <person name="Merkel B.J."/>
            <person name="Hornburger P."/>
            <person name="Mueller R.-W."/>
            <person name="Bruemmer F."/>
            <person name="Labrenz M."/>
            <person name="Spormann A.M."/>
            <person name="Op den Camp H."/>
            <person name="Overmann J."/>
            <person name="Amann R."/>
            <person name="Jetten M.S.M."/>
            <person name="Mascher T."/>
            <person name="Medema M.H."/>
            <person name="Devos D.P."/>
            <person name="Kaster A.-K."/>
            <person name="Ovreas L."/>
            <person name="Rohde M."/>
            <person name="Galperin M.Y."/>
            <person name="Jogler C."/>
        </authorList>
    </citation>
    <scope>NUCLEOTIDE SEQUENCE [LARGE SCALE GENOMIC DNA]</scope>
    <source>
        <strain evidence="3 4">Poly30</strain>
    </source>
</reference>
<feature type="region of interest" description="Disordered" evidence="1">
    <location>
        <begin position="63"/>
        <end position="130"/>
    </location>
</feature>
<proteinExistence type="predicted"/>
<feature type="transmembrane region" description="Helical" evidence="2">
    <location>
        <begin position="12"/>
        <end position="33"/>
    </location>
</feature>
<evidence type="ECO:0000256" key="2">
    <source>
        <dbReference type="SAM" id="Phobius"/>
    </source>
</evidence>
<sequence>MNARSARQRKNALRIAAAVAAVALIAFGVVRWLERGQSETVPATIAFAGDPPAAAEVRTAEVALTDLPDRAARATGSEPPPERSENSPSGDSVRDQSRPGRRERRAKKKELEKLGYALPPAPAKWAPKWA</sequence>
<evidence type="ECO:0000313" key="4">
    <source>
        <dbReference type="Proteomes" id="UP000320390"/>
    </source>
</evidence>
<name>A0A518ES99_9BACT</name>
<organism evidence="3 4">
    <name type="scientific">Saltatorellus ferox</name>
    <dbReference type="NCBI Taxonomy" id="2528018"/>
    <lineage>
        <taxon>Bacteria</taxon>
        <taxon>Pseudomonadati</taxon>
        <taxon>Planctomycetota</taxon>
        <taxon>Planctomycetia</taxon>
        <taxon>Planctomycetia incertae sedis</taxon>
        <taxon>Saltatorellus</taxon>
    </lineage>
</organism>
<dbReference type="Proteomes" id="UP000320390">
    <property type="component" value="Chromosome"/>
</dbReference>
<accession>A0A518ES99</accession>
<keyword evidence="4" id="KW-1185">Reference proteome</keyword>
<protein>
    <submittedName>
        <fullName evidence="3">Uncharacterized protein</fullName>
    </submittedName>
</protein>
<dbReference type="RefSeq" id="WP_145197626.1">
    <property type="nucleotide sequence ID" value="NZ_CP036434.1"/>
</dbReference>
<keyword evidence="2" id="KW-0812">Transmembrane</keyword>
<keyword evidence="2" id="KW-0472">Membrane</keyword>
<keyword evidence="2" id="KW-1133">Transmembrane helix</keyword>
<dbReference type="AlphaFoldDB" id="A0A518ES99"/>
<dbReference type="EMBL" id="CP036434">
    <property type="protein sequence ID" value="QDV06970.1"/>
    <property type="molecule type" value="Genomic_DNA"/>
</dbReference>
<evidence type="ECO:0000256" key="1">
    <source>
        <dbReference type="SAM" id="MobiDB-lite"/>
    </source>
</evidence>
<evidence type="ECO:0000313" key="3">
    <source>
        <dbReference type="EMBL" id="QDV06970.1"/>
    </source>
</evidence>
<gene>
    <name evidence="3" type="ORF">Poly30_24890</name>
</gene>